<organism evidence="1 2">
    <name type="scientific">Triparma columacea</name>
    <dbReference type="NCBI Taxonomy" id="722753"/>
    <lineage>
        <taxon>Eukaryota</taxon>
        <taxon>Sar</taxon>
        <taxon>Stramenopiles</taxon>
        <taxon>Ochrophyta</taxon>
        <taxon>Bolidophyceae</taxon>
        <taxon>Parmales</taxon>
        <taxon>Triparmaceae</taxon>
        <taxon>Triparma</taxon>
    </lineage>
</organism>
<reference evidence="2" key="1">
    <citation type="journal article" date="2023" name="Commun. Biol.">
        <title>Genome analysis of Parmales, the sister group of diatoms, reveals the evolutionary specialization of diatoms from phago-mixotrophs to photoautotrophs.</title>
        <authorList>
            <person name="Ban H."/>
            <person name="Sato S."/>
            <person name="Yoshikawa S."/>
            <person name="Yamada K."/>
            <person name="Nakamura Y."/>
            <person name="Ichinomiya M."/>
            <person name="Sato N."/>
            <person name="Blanc-Mathieu R."/>
            <person name="Endo H."/>
            <person name="Kuwata A."/>
            <person name="Ogata H."/>
        </authorList>
    </citation>
    <scope>NUCLEOTIDE SEQUENCE [LARGE SCALE GENOMIC DNA]</scope>
</reference>
<dbReference type="EMBL" id="BRYA01000073">
    <property type="protein sequence ID" value="GMI37456.1"/>
    <property type="molecule type" value="Genomic_DNA"/>
</dbReference>
<comment type="caution">
    <text evidence="1">The sequence shown here is derived from an EMBL/GenBank/DDBJ whole genome shotgun (WGS) entry which is preliminary data.</text>
</comment>
<sequence>MSSHTKQKKAAMASFPPQQEMVRLATPTGGYDPSKPIGMDNYDKTHGEYDITPWNCEMCVTMKYKIALGKDETTRIIVNEGCCGEKSNEVLARPYAQLGSVDVSMYNNCCCCGAEVWMVSTDGGDIAPAGNTGNCCNPTDKKMVEEISEKLQELKVARGNIGLMKMHNANGDKLAHIASMLDALASGKGVDAPPCSTVMDRTDFPNVTYDVQNWQEVPLCCRGSESYASKLHLEEFEIKFTNRTPCYQTNSRRPYAQLGVVAEQDVEVPCAYDCCSCEPVGGHAVEVDGVRVQPRLGMETELCQTIAMELQARKVALGNIGQLKKGEQIRDVVNHAETSLEAIMLKLGVQVPSKPE</sequence>
<name>A0A9W7G8E0_9STRA</name>
<evidence type="ECO:0000313" key="1">
    <source>
        <dbReference type="EMBL" id="GMI37456.1"/>
    </source>
</evidence>
<protein>
    <submittedName>
        <fullName evidence="1">Uncharacterized protein</fullName>
    </submittedName>
</protein>
<evidence type="ECO:0000313" key="2">
    <source>
        <dbReference type="Proteomes" id="UP001165065"/>
    </source>
</evidence>
<proteinExistence type="predicted"/>
<keyword evidence="2" id="KW-1185">Reference proteome</keyword>
<accession>A0A9W7G8E0</accession>
<dbReference type="Proteomes" id="UP001165065">
    <property type="component" value="Unassembled WGS sequence"/>
</dbReference>
<gene>
    <name evidence="1" type="ORF">TrCOL_g11740</name>
</gene>
<dbReference type="AlphaFoldDB" id="A0A9W7G8E0"/>
<dbReference type="OrthoDB" id="10272553at2759"/>